<proteinExistence type="predicted"/>
<evidence type="ECO:0000256" key="1">
    <source>
        <dbReference type="SAM" id="MobiDB-lite"/>
    </source>
</evidence>
<feature type="compositionally biased region" description="Basic and acidic residues" evidence="1">
    <location>
        <begin position="70"/>
        <end position="79"/>
    </location>
</feature>
<sequence>MSRAPRWRVRGGKPKEEQKEGWVLVGRGHPASNGRGLSSGSSLLAEMNGSEGGLVLSISGPGGGEGHNPPGKEEGKKGSLLDPFPSLPHCSSKCATPYEDWTASPLGLAISQNSGNRLLERKTPLALIEMNFKGLFRTGEGAIDGIVGIGVLAALEKGELTCEAVRKALVGVGYGSLAL</sequence>
<feature type="region of interest" description="Disordered" evidence="1">
    <location>
        <begin position="1"/>
        <end position="82"/>
    </location>
</feature>
<keyword evidence="3" id="KW-1185">Reference proteome</keyword>
<reference evidence="2" key="2">
    <citation type="journal article" date="2024" name="Plant">
        <title>Genomic evolution and insights into agronomic trait innovations of Sesamum species.</title>
        <authorList>
            <person name="Miao H."/>
            <person name="Wang L."/>
            <person name="Qu L."/>
            <person name="Liu H."/>
            <person name="Sun Y."/>
            <person name="Le M."/>
            <person name="Wang Q."/>
            <person name="Wei S."/>
            <person name="Zheng Y."/>
            <person name="Lin W."/>
            <person name="Duan Y."/>
            <person name="Cao H."/>
            <person name="Xiong S."/>
            <person name="Wang X."/>
            <person name="Wei L."/>
            <person name="Li C."/>
            <person name="Ma Q."/>
            <person name="Ju M."/>
            <person name="Zhao R."/>
            <person name="Li G."/>
            <person name="Mu C."/>
            <person name="Tian Q."/>
            <person name="Mei H."/>
            <person name="Zhang T."/>
            <person name="Gao T."/>
            <person name="Zhang H."/>
        </authorList>
    </citation>
    <scope>NUCLEOTIDE SEQUENCE</scope>
    <source>
        <strain evidence="2">3651</strain>
    </source>
</reference>
<gene>
    <name evidence="2" type="ORF">Salat_1846100</name>
</gene>
<reference evidence="2" key="1">
    <citation type="submission" date="2020-06" db="EMBL/GenBank/DDBJ databases">
        <authorList>
            <person name="Li T."/>
            <person name="Hu X."/>
            <person name="Zhang T."/>
            <person name="Song X."/>
            <person name="Zhang H."/>
            <person name="Dai N."/>
            <person name="Sheng W."/>
            <person name="Hou X."/>
            <person name="Wei L."/>
        </authorList>
    </citation>
    <scope>NUCLEOTIDE SEQUENCE</scope>
    <source>
        <strain evidence="2">3651</strain>
        <tissue evidence="2">Leaf</tissue>
    </source>
</reference>
<protein>
    <submittedName>
        <fullName evidence="2">Uncharacterized protein</fullName>
    </submittedName>
</protein>
<dbReference type="EMBL" id="JACGWO010000007">
    <property type="protein sequence ID" value="KAK4422636.1"/>
    <property type="molecule type" value="Genomic_DNA"/>
</dbReference>
<name>A0AAE1Y2M0_9LAMI</name>
<evidence type="ECO:0000313" key="2">
    <source>
        <dbReference type="EMBL" id="KAK4422636.1"/>
    </source>
</evidence>
<feature type="compositionally biased region" description="Basic residues" evidence="1">
    <location>
        <begin position="1"/>
        <end position="12"/>
    </location>
</feature>
<organism evidence="2 3">
    <name type="scientific">Sesamum alatum</name>
    <dbReference type="NCBI Taxonomy" id="300844"/>
    <lineage>
        <taxon>Eukaryota</taxon>
        <taxon>Viridiplantae</taxon>
        <taxon>Streptophyta</taxon>
        <taxon>Embryophyta</taxon>
        <taxon>Tracheophyta</taxon>
        <taxon>Spermatophyta</taxon>
        <taxon>Magnoliopsida</taxon>
        <taxon>eudicotyledons</taxon>
        <taxon>Gunneridae</taxon>
        <taxon>Pentapetalae</taxon>
        <taxon>asterids</taxon>
        <taxon>lamiids</taxon>
        <taxon>Lamiales</taxon>
        <taxon>Pedaliaceae</taxon>
        <taxon>Sesamum</taxon>
    </lineage>
</organism>
<dbReference type="AlphaFoldDB" id="A0AAE1Y2M0"/>
<comment type="caution">
    <text evidence="2">The sequence shown here is derived from an EMBL/GenBank/DDBJ whole genome shotgun (WGS) entry which is preliminary data.</text>
</comment>
<dbReference type="Proteomes" id="UP001293254">
    <property type="component" value="Unassembled WGS sequence"/>
</dbReference>
<feature type="compositionally biased region" description="Low complexity" evidence="1">
    <location>
        <begin position="32"/>
        <end position="44"/>
    </location>
</feature>
<accession>A0AAE1Y2M0</accession>
<evidence type="ECO:0000313" key="3">
    <source>
        <dbReference type="Proteomes" id="UP001293254"/>
    </source>
</evidence>